<gene>
    <name evidence="1" type="ORF">VA7868_04342</name>
</gene>
<dbReference type="EMBL" id="FQXZ01000046">
    <property type="protein sequence ID" value="SHI77778.1"/>
    <property type="molecule type" value="Genomic_DNA"/>
</dbReference>
<reference evidence="1 2" key="1">
    <citation type="submission" date="2016-11" db="EMBL/GenBank/DDBJ databases">
        <authorList>
            <person name="Jaros S."/>
            <person name="Januszkiewicz K."/>
            <person name="Wedrychowicz H."/>
        </authorList>
    </citation>
    <scope>NUCLEOTIDE SEQUENCE [LARGE SCALE GENOMIC DNA]</scope>
    <source>
        <strain evidence="1 2">CECT 7868</strain>
    </source>
</reference>
<name>A0A1M6DXN3_9VIBR</name>
<dbReference type="Proteomes" id="UP000184608">
    <property type="component" value="Unassembled WGS sequence"/>
</dbReference>
<accession>A0A1M6DXN3</accession>
<organism evidence="1 2">
    <name type="scientific">Vibrio aerogenes CECT 7868</name>
    <dbReference type="NCBI Taxonomy" id="1216006"/>
    <lineage>
        <taxon>Bacteria</taxon>
        <taxon>Pseudomonadati</taxon>
        <taxon>Pseudomonadota</taxon>
        <taxon>Gammaproteobacteria</taxon>
        <taxon>Vibrionales</taxon>
        <taxon>Vibrionaceae</taxon>
        <taxon>Vibrio</taxon>
    </lineage>
</organism>
<sequence>MISLFTLLRLSHSEQPENTPLSAKIFHGESSLRKTRISQLNSKYLNPDIQQT</sequence>
<keyword evidence="2" id="KW-1185">Reference proteome</keyword>
<evidence type="ECO:0000313" key="2">
    <source>
        <dbReference type="Proteomes" id="UP000184608"/>
    </source>
</evidence>
<evidence type="ECO:0000313" key="1">
    <source>
        <dbReference type="EMBL" id="SHI77778.1"/>
    </source>
</evidence>
<proteinExistence type="predicted"/>
<dbReference type="STRING" id="1216006.VA7868_04342"/>
<protein>
    <submittedName>
        <fullName evidence="1">Uncharacterized protein</fullName>
    </submittedName>
</protein>
<dbReference type="AlphaFoldDB" id="A0A1M6DXN3"/>